<dbReference type="Pfam" id="PF00190">
    <property type="entry name" value="Cupin_1"/>
    <property type="match status" value="1"/>
</dbReference>
<accession>A0AAE0TRM4</accession>
<evidence type="ECO:0000313" key="9">
    <source>
        <dbReference type="Proteomes" id="UP001274830"/>
    </source>
</evidence>
<evidence type="ECO:0000256" key="2">
    <source>
        <dbReference type="ARBA" id="ARBA00007456"/>
    </source>
</evidence>
<feature type="signal peptide" evidence="6">
    <location>
        <begin position="1"/>
        <end position="22"/>
    </location>
</feature>
<keyword evidence="6" id="KW-0732">Signal</keyword>
<comment type="caution">
    <text evidence="8">The sequence shown here is derived from an EMBL/GenBank/DDBJ whole genome shotgun (WGS) entry which is preliminary data.</text>
</comment>
<dbReference type="PRINTS" id="PR00325">
    <property type="entry name" value="GERMIN"/>
</dbReference>
<comment type="subcellular location">
    <subcellularLocation>
        <location evidence="1">Secreted</location>
    </subcellularLocation>
</comment>
<dbReference type="InterPro" id="IPR014710">
    <property type="entry name" value="RmlC-like_jellyroll"/>
</dbReference>
<feature type="chain" id="PRO_5041978442" description="Cupin type-1 domain-containing protein" evidence="6">
    <location>
        <begin position="23"/>
        <end position="236"/>
    </location>
</feature>
<comment type="similarity">
    <text evidence="2">Belongs to the germin family.</text>
</comment>
<dbReference type="EMBL" id="JAUTXT010000039">
    <property type="protein sequence ID" value="KAK3671786.1"/>
    <property type="molecule type" value="Genomic_DNA"/>
</dbReference>
<sequence>MFSQLALASSVLLAAFTQQAIAVDKTRDPGLDANLVTAATQLDRLSLLSKDSDWFFDFNVQQPYYNFAPGGVVNMNAATFPAARGNGMTLAMLNLGPCSMLPPHYHPRASNYVVAVHGNTTTYMYEENGARLVTETLLPGQATIFPQASMHMMVNNGCEDAQLVSALSSEDPGTQNIGNVFTNGFPAELVNAAFGQDLAGAEAAQTMTPVGTGSNWGLASCLAKCNIKPNSTYIRF</sequence>
<dbReference type="SMART" id="SM00835">
    <property type="entry name" value="Cupin_1"/>
    <property type="match status" value="1"/>
</dbReference>
<evidence type="ECO:0000256" key="5">
    <source>
        <dbReference type="ARBA" id="ARBA00023211"/>
    </source>
</evidence>
<reference evidence="8" key="1">
    <citation type="submission" date="2023-07" db="EMBL/GenBank/DDBJ databases">
        <title>Black Yeasts Isolated from many extreme environments.</title>
        <authorList>
            <person name="Coleine C."/>
            <person name="Stajich J.E."/>
            <person name="Selbmann L."/>
        </authorList>
    </citation>
    <scope>NUCLEOTIDE SEQUENCE</scope>
    <source>
        <strain evidence="8">CCFEE 5485</strain>
    </source>
</reference>
<dbReference type="Gene3D" id="2.60.120.10">
    <property type="entry name" value="Jelly Rolls"/>
    <property type="match status" value="1"/>
</dbReference>
<keyword evidence="5" id="KW-0464">Manganese</keyword>
<dbReference type="InterPro" id="IPR001929">
    <property type="entry name" value="Germin"/>
</dbReference>
<dbReference type="SUPFAM" id="SSF51182">
    <property type="entry name" value="RmlC-like cupins"/>
    <property type="match status" value="1"/>
</dbReference>
<dbReference type="Proteomes" id="UP001274830">
    <property type="component" value="Unassembled WGS sequence"/>
</dbReference>
<keyword evidence="4" id="KW-0479">Metal-binding</keyword>
<dbReference type="GO" id="GO:0005576">
    <property type="term" value="C:extracellular region"/>
    <property type="evidence" value="ECO:0007669"/>
    <property type="project" value="UniProtKB-SubCell"/>
</dbReference>
<feature type="domain" description="Cupin type-1" evidence="7">
    <location>
        <begin position="56"/>
        <end position="202"/>
    </location>
</feature>
<dbReference type="PANTHER" id="PTHR31238">
    <property type="entry name" value="GERMIN-LIKE PROTEIN SUBFAMILY 3 MEMBER 3"/>
    <property type="match status" value="1"/>
</dbReference>
<evidence type="ECO:0000259" key="7">
    <source>
        <dbReference type="SMART" id="SM00835"/>
    </source>
</evidence>
<dbReference type="CDD" id="cd02241">
    <property type="entry name" value="cupin_OxOx"/>
    <property type="match status" value="1"/>
</dbReference>
<dbReference type="AlphaFoldDB" id="A0AAE0TRM4"/>
<dbReference type="InterPro" id="IPR006045">
    <property type="entry name" value="Cupin_1"/>
</dbReference>
<evidence type="ECO:0000256" key="1">
    <source>
        <dbReference type="ARBA" id="ARBA00004613"/>
    </source>
</evidence>
<protein>
    <recommendedName>
        <fullName evidence="7">Cupin type-1 domain-containing protein</fullName>
    </recommendedName>
</protein>
<dbReference type="GO" id="GO:0030145">
    <property type="term" value="F:manganese ion binding"/>
    <property type="evidence" value="ECO:0007669"/>
    <property type="project" value="InterPro"/>
</dbReference>
<evidence type="ECO:0000256" key="6">
    <source>
        <dbReference type="SAM" id="SignalP"/>
    </source>
</evidence>
<evidence type="ECO:0000313" key="8">
    <source>
        <dbReference type="EMBL" id="KAK3671786.1"/>
    </source>
</evidence>
<keyword evidence="9" id="KW-1185">Reference proteome</keyword>
<proteinExistence type="inferred from homology"/>
<name>A0AAE0TRM4_9PEZI</name>
<organism evidence="8 9">
    <name type="scientific">Recurvomyces mirabilis</name>
    <dbReference type="NCBI Taxonomy" id="574656"/>
    <lineage>
        <taxon>Eukaryota</taxon>
        <taxon>Fungi</taxon>
        <taxon>Dikarya</taxon>
        <taxon>Ascomycota</taxon>
        <taxon>Pezizomycotina</taxon>
        <taxon>Dothideomycetes</taxon>
        <taxon>Dothideomycetidae</taxon>
        <taxon>Mycosphaerellales</taxon>
        <taxon>Teratosphaeriaceae</taxon>
        <taxon>Recurvomyces</taxon>
    </lineage>
</organism>
<gene>
    <name evidence="8" type="ORF">LTR78_008331</name>
</gene>
<evidence type="ECO:0000256" key="3">
    <source>
        <dbReference type="ARBA" id="ARBA00022525"/>
    </source>
</evidence>
<dbReference type="InterPro" id="IPR011051">
    <property type="entry name" value="RmlC_Cupin_sf"/>
</dbReference>
<keyword evidence="3" id="KW-0964">Secreted</keyword>
<evidence type="ECO:0000256" key="4">
    <source>
        <dbReference type="ARBA" id="ARBA00022723"/>
    </source>
</evidence>